<name>A0A484F9X6_COLOR</name>
<sequence>MANPSRNVFAAMTGHGQSVTDGVQSLNDINAEATTLRQRHEDNAADIGSVSKDALREETRKREEREVELEAEQRKTRQLEDVLDSTMKEARSTTAALNDLQEKHKQTCEDVYYASGRVTALNAQIKVETIKSTALRERTKQEFEEEKQVANASISSLRQELAAEKEAHKATMSLLRERDATILKLDQELGREKEAKQAVDEALDAERVEKKNLRVELARLEAKLETQEAIKAMFEESRQRDQERHEELLAAVSAAPAPSPAASRKRVRTQSPTQDAPDDAEPNYVDVALNRAIRCFGRFRIVPSELDEKPFSSGKAFRQLVVAIYDDEREKKLYKFIDYSLAGHKYCLMEVLEAGDDEVAPIKPDHVRNLCLHVLVHRDEDSGRKTFSLETLLYSCHQLGV</sequence>
<keyword evidence="1" id="KW-0175">Coiled coil</keyword>
<feature type="region of interest" description="Disordered" evidence="2">
    <location>
        <begin position="36"/>
        <end position="73"/>
    </location>
</feature>
<protein>
    <submittedName>
        <fullName evidence="3">Uncharacterized protein</fullName>
    </submittedName>
</protein>
<feature type="region of interest" description="Disordered" evidence="2">
    <location>
        <begin position="251"/>
        <end position="282"/>
    </location>
</feature>
<accession>A0A484F9X6</accession>
<dbReference type="EMBL" id="AMCV02000051">
    <property type="protein sequence ID" value="TDZ14411.1"/>
    <property type="molecule type" value="Genomic_DNA"/>
</dbReference>
<dbReference type="AlphaFoldDB" id="A0A484F9X6"/>
<feature type="compositionally biased region" description="Low complexity" evidence="2">
    <location>
        <begin position="251"/>
        <end position="262"/>
    </location>
</feature>
<reference evidence="4" key="1">
    <citation type="journal article" date="2013" name="New Phytol.">
        <title>Comparative genomic and transcriptomic analyses reveal the hemibiotrophic stage shift of Colletotrichum fungi.</title>
        <authorList>
            <person name="Gan P."/>
            <person name="Ikeda K."/>
            <person name="Irieda H."/>
            <person name="Narusaka M."/>
            <person name="O'Connell R.J."/>
            <person name="Narusaka Y."/>
            <person name="Takano Y."/>
            <person name="Kubo Y."/>
            <person name="Shirasu K."/>
        </authorList>
    </citation>
    <scope>NUCLEOTIDE SEQUENCE [LARGE SCALE GENOMIC DNA]</scope>
    <source>
        <strain evidence="4">104-T / ATCC 96160 / CBS 514.97 / LARS 414 / MAFF 240422</strain>
    </source>
</reference>
<dbReference type="Proteomes" id="UP000014480">
    <property type="component" value="Unassembled WGS sequence"/>
</dbReference>
<comment type="caution">
    <text evidence="3">The sequence shown here is derived from an EMBL/GenBank/DDBJ whole genome shotgun (WGS) entry which is preliminary data.</text>
</comment>
<evidence type="ECO:0000313" key="3">
    <source>
        <dbReference type="EMBL" id="TDZ14411.1"/>
    </source>
</evidence>
<organism evidence="3 4">
    <name type="scientific">Colletotrichum orbiculare (strain 104-T / ATCC 96160 / CBS 514.97 / LARS 414 / MAFF 240422)</name>
    <name type="common">Cucumber anthracnose fungus</name>
    <name type="synonym">Colletotrichum lagenarium</name>
    <dbReference type="NCBI Taxonomy" id="1213857"/>
    <lineage>
        <taxon>Eukaryota</taxon>
        <taxon>Fungi</taxon>
        <taxon>Dikarya</taxon>
        <taxon>Ascomycota</taxon>
        <taxon>Pezizomycotina</taxon>
        <taxon>Sordariomycetes</taxon>
        <taxon>Hypocreomycetidae</taxon>
        <taxon>Glomerellales</taxon>
        <taxon>Glomerellaceae</taxon>
        <taxon>Colletotrichum</taxon>
        <taxon>Colletotrichum orbiculare species complex</taxon>
    </lineage>
</organism>
<reference evidence="4" key="2">
    <citation type="journal article" date="2019" name="Mol. Plant Microbe Interact.">
        <title>Genome sequence resources for four phytopathogenic fungi from the Colletotrichum orbiculare species complex.</title>
        <authorList>
            <person name="Gan P."/>
            <person name="Tsushima A."/>
            <person name="Narusaka M."/>
            <person name="Narusaka Y."/>
            <person name="Takano Y."/>
            <person name="Kubo Y."/>
            <person name="Shirasu K."/>
        </authorList>
    </citation>
    <scope>GENOME REANNOTATION</scope>
    <source>
        <strain evidence="4">104-T / ATCC 96160 / CBS 514.97 / LARS 414 / MAFF 240422</strain>
    </source>
</reference>
<gene>
    <name evidence="3" type="ORF">Cob_v012671</name>
</gene>
<proteinExistence type="predicted"/>
<feature type="coiled-coil region" evidence="1">
    <location>
        <begin position="203"/>
        <end position="237"/>
    </location>
</feature>
<feature type="coiled-coil region" evidence="1">
    <location>
        <begin position="140"/>
        <end position="178"/>
    </location>
</feature>
<evidence type="ECO:0000256" key="2">
    <source>
        <dbReference type="SAM" id="MobiDB-lite"/>
    </source>
</evidence>
<evidence type="ECO:0000313" key="4">
    <source>
        <dbReference type="Proteomes" id="UP000014480"/>
    </source>
</evidence>
<evidence type="ECO:0000256" key="1">
    <source>
        <dbReference type="SAM" id="Coils"/>
    </source>
</evidence>
<keyword evidence="4" id="KW-1185">Reference proteome</keyword>
<feature type="compositionally biased region" description="Basic and acidic residues" evidence="2">
    <location>
        <begin position="53"/>
        <end position="65"/>
    </location>
</feature>